<dbReference type="InterPro" id="IPR036047">
    <property type="entry name" value="F-box-like_dom_sf"/>
</dbReference>
<keyword evidence="3" id="KW-1185">Reference proteome</keyword>
<organism evidence="2 3">
    <name type="scientific">Athelia psychrophila</name>
    <dbReference type="NCBI Taxonomy" id="1759441"/>
    <lineage>
        <taxon>Eukaryota</taxon>
        <taxon>Fungi</taxon>
        <taxon>Dikarya</taxon>
        <taxon>Basidiomycota</taxon>
        <taxon>Agaricomycotina</taxon>
        <taxon>Agaricomycetes</taxon>
        <taxon>Agaricomycetidae</taxon>
        <taxon>Atheliales</taxon>
        <taxon>Atheliaceae</taxon>
        <taxon>Athelia</taxon>
    </lineage>
</organism>
<dbReference type="CDD" id="cd09917">
    <property type="entry name" value="F-box_SF"/>
    <property type="match status" value="1"/>
</dbReference>
<dbReference type="Proteomes" id="UP000076532">
    <property type="component" value="Unassembled WGS sequence"/>
</dbReference>
<dbReference type="Gene3D" id="1.20.1280.50">
    <property type="match status" value="1"/>
</dbReference>
<dbReference type="AlphaFoldDB" id="A0A166R9A3"/>
<dbReference type="SUPFAM" id="SSF81383">
    <property type="entry name" value="F-box domain"/>
    <property type="match status" value="1"/>
</dbReference>
<accession>A0A166R9A3</accession>
<name>A0A166R9A3_9AGAM</name>
<reference evidence="2 3" key="1">
    <citation type="journal article" date="2016" name="Mol. Biol. Evol.">
        <title>Comparative Genomics of Early-Diverging Mushroom-Forming Fungi Provides Insights into the Origins of Lignocellulose Decay Capabilities.</title>
        <authorList>
            <person name="Nagy L.G."/>
            <person name="Riley R."/>
            <person name="Tritt A."/>
            <person name="Adam C."/>
            <person name="Daum C."/>
            <person name="Floudas D."/>
            <person name="Sun H."/>
            <person name="Yadav J.S."/>
            <person name="Pangilinan J."/>
            <person name="Larsson K.H."/>
            <person name="Matsuura K."/>
            <person name="Barry K."/>
            <person name="Labutti K."/>
            <person name="Kuo R."/>
            <person name="Ohm R.A."/>
            <person name="Bhattacharya S.S."/>
            <person name="Shirouzu T."/>
            <person name="Yoshinaga Y."/>
            <person name="Martin F.M."/>
            <person name="Grigoriev I.V."/>
            <person name="Hibbett D.S."/>
        </authorList>
    </citation>
    <scope>NUCLEOTIDE SEQUENCE [LARGE SCALE GENOMIC DNA]</scope>
    <source>
        <strain evidence="2 3">CBS 109695</strain>
    </source>
</reference>
<evidence type="ECO:0000259" key="1">
    <source>
        <dbReference type="PROSITE" id="PS50181"/>
    </source>
</evidence>
<dbReference type="EMBL" id="KV417505">
    <property type="protein sequence ID" value="KZP28040.1"/>
    <property type="molecule type" value="Genomic_DNA"/>
</dbReference>
<dbReference type="InterPro" id="IPR001810">
    <property type="entry name" value="F-box_dom"/>
</dbReference>
<dbReference type="InterPro" id="IPR015943">
    <property type="entry name" value="WD40/YVTN_repeat-like_dom_sf"/>
</dbReference>
<dbReference type="STRING" id="436010.A0A166R9A3"/>
<sequence length="600" mass="66965">MLDKLPAELQLKVLSFLRLWDLHQVQLISKSWNALFIAHQNPIHRNASYVHGLIPSPNVFLEKAIETSPRGSTDGVIDWKMFVQRKVKMENNWQGREQPSVRVLSSSGSTVHRIKIDENRGLVITTLEHGGVVVNDLDKNEVLWSLPQSHVVDYAHCEYDAGFLVFTGQTGNLEVWRLADDFDDTPGPLESQPEEEQIRASDSAGEQYQSNTSRGHFRAWALMQPPATTRASRFVYPTLIAVGQTQAFLWDIITGRLIITIDNIDGMVDGEPLGRIKYVEFNKNYVVICGSNQLRIFANRPQSTLLYHITSSSQRHVPFSVELAKLVDEQHDNAPNMVPIPLTWRKNNPMAKGAPKSFSDDHYRRALLGNDDFVAAHFSPCGSNLVCMRSTGKILLIKNIERVVRGEMALTNSAVQIDLHPDQKYITATYLAVGVGRIAVATGAGIFVISLNDGDGHFTFQRQPADSIGLLSPFPHIRICQAPCFYKRGLLRELSCLQITATALYVTWAVDDRVAEDRVTLQSMWATAIQNHLVEEEHDGDHGDVFSQDIEAAHSADLHPPLFEDHDDLLPDLQSVDSSDDEGWVGIGGITVVALDFLPV</sequence>
<protein>
    <recommendedName>
        <fullName evidence="1">F-box domain-containing protein</fullName>
    </recommendedName>
</protein>
<dbReference type="PROSITE" id="PS50181">
    <property type="entry name" value="FBOX"/>
    <property type="match status" value="1"/>
</dbReference>
<dbReference type="OrthoDB" id="550575at2759"/>
<evidence type="ECO:0000313" key="2">
    <source>
        <dbReference type="EMBL" id="KZP28040.1"/>
    </source>
</evidence>
<dbReference type="Pfam" id="PF12937">
    <property type="entry name" value="F-box-like"/>
    <property type="match status" value="1"/>
</dbReference>
<dbReference type="SUPFAM" id="SSF101908">
    <property type="entry name" value="Putative isomerase YbhE"/>
    <property type="match status" value="1"/>
</dbReference>
<gene>
    <name evidence="2" type="ORF">FIBSPDRAFT_947948</name>
</gene>
<evidence type="ECO:0000313" key="3">
    <source>
        <dbReference type="Proteomes" id="UP000076532"/>
    </source>
</evidence>
<proteinExistence type="predicted"/>
<dbReference type="Gene3D" id="2.130.10.10">
    <property type="entry name" value="YVTN repeat-like/Quinoprotein amine dehydrogenase"/>
    <property type="match status" value="1"/>
</dbReference>
<feature type="domain" description="F-box" evidence="1">
    <location>
        <begin position="1"/>
        <end position="47"/>
    </location>
</feature>